<evidence type="ECO:0000256" key="4">
    <source>
        <dbReference type="ARBA" id="ARBA00022496"/>
    </source>
</evidence>
<evidence type="ECO:0000259" key="15">
    <source>
        <dbReference type="Pfam" id="PF07715"/>
    </source>
</evidence>
<dbReference type="RefSeq" id="WP_191325187.1">
    <property type="nucleotide sequence ID" value="NZ_BMZP01000015.1"/>
</dbReference>
<feature type="signal peptide" evidence="13">
    <location>
        <begin position="1"/>
        <end position="26"/>
    </location>
</feature>
<evidence type="ECO:0000256" key="7">
    <source>
        <dbReference type="ARBA" id="ARBA00023065"/>
    </source>
</evidence>
<evidence type="ECO:0000256" key="1">
    <source>
        <dbReference type="ARBA" id="ARBA00004571"/>
    </source>
</evidence>
<evidence type="ECO:0000313" key="16">
    <source>
        <dbReference type="EMBL" id="MFC3673338.1"/>
    </source>
</evidence>
<gene>
    <name evidence="16" type="ORF">ACFOOT_18095</name>
</gene>
<keyword evidence="10 11" id="KW-0998">Cell outer membrane</keyword>
<dbReference type="Pfam" id="PF00593">
    <property type="entry name" value="TonB_dep_Rec_b-barrel"/>
    <property type="match status" value="1"/>
</dbReference>
<keyword evidence="6" id="KW-0408">Iron</keyword>
<reference evidence="17" key="1">
    <citation type="journal article" date="2019" name="Int. J. Syst. Evol. Microbiol.">
        <title>The Global Catalogue of Microorganisms (GCM) 10K type strain sequencing project: providing services to taxonomists for standard genome sequencing and annotation.</title>
        <authorList>
            <consortium name="The Broad Institute Genomics Platform"/>
            <consortium name="The Broad Institute Genome Sequencing Center for Infectious Disease"/>
            <person name="Wu L."/>
            <person name="Ma J."/>
        </authorList>
    </citation>
    <scope>NUCLEOTIDE SEQUENCE [LARGE SCALE GENOMIC DNA]</scope>
    <source>
        <strain evidence="17">KCTC 42224</strain>
    </source>
</reference>
<proteinExistence type="inferred from homology"/>
<evidence type="ECO:0000256" key="5">
    <source>
        <dbReference type="ARBA" id="ARBA00022692"/>
    </source>
</evidence>
<keyword evidence="16" id="KW-0675">Receptor</keyword>
<keyword evidence="3 11" id="KW-1134">Transmembrane beta strand</keyword>
<keyword evidence="17" id="KW-1185">Reference proteome</keyword>
<evidence type="ECO:0000313" key="17">
    <source>
        <dbReference type="Proteomes" id="UP001595683"/>
    </source>
</evidence>
<evidence type="ECO:0000256" key="8">
    <source>
        <dbReference type="ARBA" id="ARBA00023077"/>
    </source>
</evidence>
<comment type="caution">
    <text evidence="16">The sequence shown here is derived from an EMBL/GenBank/DDBJ whole genome shotgun (WGS) entry which is preliminary data.</text>
</comment>
<dbReference type="Gene3D" id="2.40.170.20">
    <property type="entry name" value="TonB-dependent receptor, beta-barrel domain"/>
    <property type="match status" value="1"/>
</dbReference>
<dbReference type="PANTHER" id="PTHR32552:SF81">
    <property type="entry name" value="TONB-DEPENDENT OUTER MEMBRANE RECEPTOR"/>
    <property type="match status" value="1"/>
</dbReference>
<evidence type="ECO:0000256" key="10">
    <source>
        <dbReference type="ARBA" id="ARBA00023237"/>
    </source>
</evidence>
<organism evidence="16 17">
    <name type="scientific">Novosphingobium pokkalii</name>
    <dbReference type="NCBI Taxonomy" id="1770194"/>
    <lineage>
        <taxon>Bacteria</taxon>
        <taxon>Pseudomonadati</taxon>
        <taxon>Pseudomonadota</taxon>
        <taxon>Alphaproteobacteria</taxon>
        <taxon>Sphingomonadales</taxon>
        <taxon>Sphingomonadaceae</taxon>
        <taxon>Novosphingobium</taxon>
    </lineage>
</organism>
<dbReference type="Proteomes" id="UP001595683">
    <property type="component" value="Unassembled WGS sequence"/>
</dbReference>
<name>A0ABV7V7E0_9SPHN</name>
<keyword evidence="4" id="KW-0410">Iron transport</keyword>
<feature type="domain" description="TonB-dependent receptor-like beta-barrel" evidence="14">
    <location>
        <begin position="339"/>
        <end position="779"/>
    </location>
</feature>
<keyword evidence="9 11" id="KW-0472">Membrane</keyword>
<dbReference type="PANTHER" id="PTHR32552">
    <property type="entry name" value="FERRICHROME IRON RECEPTOR-RELATED"/>
    <property type="match status" value="1"/>
</dbReference>
<evidence type="ECO:0000256" key="2">
    <source>
        <dbReference type="ARBA" id="ARBA00022448"/>
    </source>
</evidence>
<evidence type="ECO:0000256" key="13">
    <source>
        <dbReference type="SAM" id="SignalP"/>
    </source>
</evidence>
<comment type="similarity">
    <text evidence="11 12">Belongs to the TonB-dependent receptor family.</text>
</comment>
<feature type="domain" description="TonB-dependent receptor plug" evidence="15">
    <location>
        <begin position="61"/>
        <end position="170"/>
    </location>
</feature>
<dbReference type="Pfam" id="PF07715">
    <property type="entry name" value="Plug"/>
    <property type="match status" value="1"/>
</dbReference>
<evidence type="ECO:0000259" key="14">
    <source>
        <dbReference type="Pfam" id="PF00593"/>
    </source>
</evidence>
<evidence type="ECO:0000256" key="9">
    <source>
        <dbReference type="ARBA" id="ARBA00023136"/>
    </source>
</evidence>
<dbReference type="InterPro" id="IPR012910">
    <property type="entry name" value="Plug_dom"/>
</dbReference>
<keyword evidence="5 11" id="KW-0812">Transmembrane</keyword>
<dbReference type="InterPro" id="IPR036942">
    <property type="entry name" value="Beta-barrel_TonB_sf"/>
</dbReference>
<dbReference type="InterPro" id="IPR039426">
    <property type="entry name" value="TonB-dep_rcpt-like"/>
</dbReference>
<dbReference type="PROSITE" id="PS52016">
    <property type="entry name" value="TONB_DEPENDENT_REC_3"/>
    <property type="match status" value="1"/>
</dbReference>
<feature type="chain" id="PRO_5046287847" evidence="13">
    <location>
        <begin position="27"/>
        <end position="815"/>
    </location>
</feature>
<protein>
    <submittedName>
        <fullName evidence="16">TonB-dependent receptor</fullName>
    </submittedName>
</protein>
<keyword evidence="7" id="KW-0406">Ion transport</keyword>
<accession>A0ABV7V7E0</accession>
<dbReference type="SUPFAM" id="SSF56935">
    <property type="entry name" value="Porins"/>
    <property type="match status" value="1"/>
</dbReference>
<evidence type="ECO:0000256" key="6">
    <source>
        <dbReference type="ARBA" id="ARBA00023004"/>
    </source>
</evidence>
<comment type="subcellular location">
    <subcellularLocation>
        <location evidence="1 11">Cell outer membrane</location>
        <topology evidence="1 11">Multi-pass membrane protein</topology>
    </subcellularLocation>
</comment>
<dbReference type="InterPro" id="IPR000531">
    <property type="entry name" value="Beta-barrel_TonB"/>
</dbReference>
<evidence type="ECO:0000256" key="11">
    <source>
        <dbReference type="PROSITE-ProRule" id="PRU01360"/>
    </source>
</evidence>
<evidence type="ECO:0000256" key="12">
    <source>
        <dbReference type="RuleBase" id="RU003357"/>
    </source>
</evidence>
<keyword evidence="8 12" id="KW-0798">TonB box</keyword>
<keyword evidence="2 11" id="KW-0813">Transport</keyword>
<sequence length="815" mass="86698">MHCKKALGYSTLGALAVALAASPAMGQEVHQAQQSTPAQGGASPAQLEEIVVTARKVAENIQNVPIAITAYSGDELKRQNAQTFPDVATLTPSLQIAPSQTSSAAVIIQMRGQVQQDTLATLDPSVGTYVDGIYWARAYGLTATLVDVAGFQALKGPQGTLFGRNTTGGAMLINTKDPELEGLSGSLSGTYGRFNQQSLTGILNVPIVTDVLAARIAYSGNRRDGYAREVNTGTMLNNVNDYTIRGKVLIHPTENFRLLLSGEKYHTDTLQDMGRLAYFSPNGLPSFEAGLEALGPAGCLANQAACLARGNAILAKDVGLATSQYQTSLSSIPRAILTAKTFSATATLGTSFGEIKAIGGYRSTDSQLINSDPDASSVRILYGAAADKYGFAARQAMEQWSGELTVTGKALAGALDYAVGGFLFHEFGNDDTPSSTLPELSKLQTGGLGAITDYFGKIDTKSVGVYGQSTYHVNDKLSVTGGLRWSRDKRSLVSSNGTYLVDPNSTAIVSFLCGFPAQGCPNARSGSFDGVAYTASIDYKINRDVLAYLKTAKGFRSGGFALRGIAAVPASLLPFAPEIVYSYEGGIKSELFDRKLRINLATYYTHTTNKQISTLVAQNNAIVTVASNAGAVDIYGAELEVTALLGGGFQVNATAAYTKPKYASFIDFNNFDRSHEPFQLTPRWTASLSPRWHGDVGSGKLALQTDLVYQSSQFNYPQGFYQDSSGVYHDSENGAVTSAADVAGYNFANVDKEHVVINANATLTVLDGKLDLTLWGKNLTNLKDYVSSLTLPALGFGRGILREPRTYGMTATVRF</sequence>
<dbReference type="EMBL" id="JBHRYE010000042">
    <property type="protein sequence ID" value="MFC3673338.1"/>
    <property type="molecule type" value="Genomic_DNA"/>
</dbReference>
<evidence type="ECO:0000256" key="3">
    <source>
        <dbReference type="ARBA" id="ARBA00022452"/>
    </source>
</evidence>
<keyword evidence="13" id="KW-0732">Signal</keyword>